<dbReference type="Pfam" id="PF05183">
    <property type="entry name" value="RdRP"/>
    <property type="match status" value="1"/>
</dbReference>
<feature type="compositionally biased region" description="Polar residues" evidence="2">
    <location>
        <begin position="83"/>
        <end position="95"/>
    </location>
</feature>
<dbReference type="RefSeq" id="XP_046011479.1">
    <property type="nucleotide sequence ID" value="XM_046154208.1"/>
</dbReference>
<dbReference type="Proteomes" id="UP000756346">
    <property type="component" value="Unassembled WGS sequence"/>
</dbReference>
<dbReference type="GO" id="GO:0003723">
    <property type="term" value="F:RNA binding"/>
    <property type="evidence" value="ECO:0007669"/>
    <property type="project" value="UniProtKB-KW"/>
</dbReference>
<keyword evidence="1" id="KW-0808">Transferase</keyword>
<keyword evidence="1" id="KW-0694">RNA-binding</keyword>
<gene>
    <name evidence="4" type="ORF">B0I36DRAFT_325220</name>
</gene>
<keyword evidence="5" id="KW-1185">Reference proteome</keyword>
<sequence length="1230" mass="138664">MSASWFAPARARRGDPGSSQTRLVAYPELPLRYMNHEHVSRQPPPGGRGVLVADTAGRHELAASRADEVSVISTSFSTVASLDTADVSSSDPYSSQEREDVPVFEQDASSDGECLPPHDRRLASRLDSFSSSTSSSYSDDLTVAEWTEVGIEADHEVEFRASQLAASQISSSQTSAYKFLASQPAQSQHAGLQPGASQLGAFRIMDSQRSTSLEPGSQQARAHIVNSQISHATQPGLMCQMEEANSEADLVFQQLSTMWPSLPESLTSAPIAVQWEVMRVLLHCQVDPAHFDLRYHKDWQDQNKFWSALDDCPLLRHCALPDMCEPEAYKYALNGSWETGDIAVALICTARLAGPECVPSLLLHPLKLEQSCRLFRKYRSSRFLEVRIPAVAGWKEFKVGQQQIETLLASWFTRNPHKFLGRSWAAFFVREGAHATPAKDISIVEDRKKNFQERIMLFSEQPRTRVDDMLNWLLRFDANKDEPFLKLYSRISLALSKTAPVLVLGQDQIQHKNEDILSPKNIVMNDGIGRVSPSLMSKVKEHLGLSETPSAFQARLGSAKGMWIVDFTDSSGEDWIETYPSQRKWECDWHDEAHRTLEIKAVSTALTPARLNLQTLQILSDRASDRGMLREVLGARLEAGLREEFRALREANNPLLLRQWANEKASYFRELFDHDKLGGLPNSIEDRIAFLLDAGFDQSQKYLQKLIYKCQKQMCDKLRNDLKITIGKSTYAYMTVDFAGVLGPNEVHMCFSTFNDGENDRHDLDGRDILVGRCPAHLPSDIQKVKAVFKPELRHLRDVIVFPQSGNAPLADKLSGGDYDGDRAWVCWDEEIVNNFQNSKVPKKPDFTRYFKQDATSVKDMLYDKGKRRNSNHAVRKFLEFSLRLRFLGICTNYKEKLCYNIGNSTNYKVVAMSWLLSELVDLPKRGLIFGEADWIRFRADIVGPRLVLSEPEYKKEKLSPGAVCRNIIDYLKFPVSDRVISSELSALSNQYETSGALFYDKQLCDFCDEFERRLYDLEHSGVLPKGVCLQFISRLKTEIKLCSDRWKVDMNPDAPKAPHRTYWGDVERIYKKWNDIKVAEIAGSCQVAEGHEEGGHTSVINGLPLVLGFLPTRDEISSWELFKASLAFREHHAQNSTFVWQMAGEQLAIIKSYGTHAAGGLPVSVRLETYRALRLNKRAVKQLTASAVVTRPRRHAARQGRYPAGGYSDSTDDDSGSDGTEATPLYELE</sequence>
<evidence type="ECO:0000256" key="2">
    <source>
        <dbReference type="SAM" id="MobiDB-lite"/>
    </source>
</evidence>
<keyword evidence="1" id="KW-0696">RNA-directed RNA polymerase</keyword>
<dbReference type="EC" id="2.7.7.48" evidence="1"/>
<dbReference type="Gene3D" id="1.10.8.790">
    <property type="entry name" value="RNA-dependent RNA polymerase, slab domain, helical subdomain-like"/>
    <property type="match status" value="1"/>
</dbReference>
<feature type="region of interest" description="Disordered" evidence="2">
    <location>
        <begin position="1191"/>
        <end position="1230"/>
    </location>
</feature>
<evidence type="ECO:0000259" key="3">
    <source>
        <dbReference type="Pfam" id="PF05183"/>
    </source>
</evidence>
<dbReference type="GO" id="GO:0030422">
    <property type="term" value="P:siRNA processing"/>
    <property type="evidence" value="ECO:0007669"/>
    <property type="project" value="TreeGrafter"/>
</dbReference>
<dbReference type="PANTHER" id="PTHR23079:SF14">
    <property type="entry name" value="RNA-DEPENDENT RNA POLYMERASE"/>
    <property type="match status" value="1"/>
</dbReference>
<evidence type="ECO:0000313" key="5">
    <source>
        <dbReference type="Proteomes" id="UP000756346"/>
    </source>
</evidence>
<dbReference type="InterPro" id="IPR007855">
    <property type="entry name" value="RDRP"/>
</dbReference>
<dbReference type="OrthoDB" id="10055769at2759"/>
<dbReference type="GeneID" id="70183754"/>
<comment type="caution">
    <text evidence="4">The sequence shown here is derived from an EMBL/GenBank/DDBJ whole genome shotgun (WGS) entry which is preliminary data.</text>
</comment>
<evidence type="ECO:0000256" key="1">
    <source>
        <dbReference type="RuleBase" id="RU363098"/>
    </source>
</evidence>
<comment type="similarity">
    <text evidence="1">Belongs to the RdRP family.</text>
</comment>
<proteinExistence type="inferred from homology"/>
<dbReference type="AlphaFoldDB" id="A0A9P8Y3V7"/>
<dbReference type="PANTHER" id="PTHR23079">
    <property type="entry name" value="RNA-DEPENDENT RNA POLYMERASE"/>
    <property type="match status" value="1"/>
</dbReference>
<dbReference type="GO" id="GO:0003968">
    <property type="term" value="F:RNA-directed RNA polymerase activity"/>
    <property type="evidence" value="ECO:0007669"/>
    <property type="project" value="UniProtKB-KW"/>
</dbReference>
<feature type="region of interest" description="Disordered" evidence="2">
    <location>
        <begin position="83"/>
        <end position="115"/>
    </location>
</feature>
<name>A0A9P8Y3V7_9PEZI</name>
<accession>A0A9P8Y3V7</accession>
<comment type="catalytic activity">
    <reaction evidence="1">
        <text>RNA(n) + a ribonucleoside 5'-triphosphate = RNA(n+1) + diphosphate</text>
        <dbReference type="Rhea" id="RHEA:21248"/>
        <dbReference type="Rhea" id="RHEA-COMP:14527"/>
        <dbReference type="Rhea" id="RHEA-COMP:17342"/>
        <dbReference type="ChEBI" id="CHEBI:33019"/>
        <dbReference type="ChEBI" id="CHEBI:61557"/>
        <dbReference type="ChEBI" id="CHEBI:140395"/>
        <dbReference type="EC" id="2.7.7.48"/>
    </reaction>
</comment>
<dbReference type="InterPro" id="IPR057596">
    <property type="entry name" value="RDRP_core"/>
</dbReference>
<dbReference type="GO" id="GO:0031380">
    <property type="term" value="C:nuclear RNA-directed RNA polymerase complex"/>
    <property type="evidence" value="ECO:0007669"/>
    <property type="project" value="TreeGrafter"/>
</dbReference>
<keyword evidence="1" id="KW-0548">Nucleotidyltransferase</keyword>
<evidence type="ECO:0000313" key="4">
    <source>
        <dbReference type="EMBL" id="KAH7029191.1"/>
    </source>
</evidence>
<organism evidence="4 5">
    <name type="scientific">Microdochium trichocladiopsis</name>
    <dbReference type="NCBI Taxonomy" id="1682393"/>
    <lineage>
        <taxon>Eukaryota</taxon>
        <taxon>Fungi</taxon>
        <taxon>Dikarya</taxon>
        <taxon>Ascomycota</taxon>
        <taxon>Pezizomycotina</taxon>
        <taxon>Sordariomycetes</taxon>
        <taxon>Xylariomycetidae</taxon>
        <taxon>Xylariales</taxon>
        <taxon>Microdochiaceae</taxon>
        <taxon>Microdochium</taxon>
    </lineage>
</organism>
<feature type="region of interest" description="Disordered" evidence="2">
    <location>
        <begin position="1"/>
        <end position="21"/>
    </location>
</feature>
<protein>
    <recommendedName>
        <fullName evidence="1">RNA-dependent RNA polymerase</fullName>
        <ecNumber evidence="1">2.7.7.48</ecNumber>
    </recommendedName>
</protein>
<reference evidence="4" key="1">
    <citation type="journal article" date="2021" name="Nat. Commun.">
        <title>Genetic determinants of endophytism in the Arabidopsis root mycobiome.</title>
        <authorList>
            <person name="Mesny F."/>
            <person name="Miyauchi S."/>
            <person name="Thiergart T."/>
            <person name="Pickel B."/>
            <person name="Atanasova L."/>
            <person name="Karlsson M."/>
            <person name="Huettel B."/>
            <person name="Barry K.W."/>
            <person name="Haridas S."/>
            <person name="Chen C."/>
            <person name="Bauer D."/>
            <person name="Andreopoulos W."/>
            <person name="Pangilinan J."/>
            <person name="LaButti K."/>
            <person name="Riley R."/>
            <person name="Lipzen A."/>
            <person name="Clum A."/>
            <person name="Drula E."/>
            <person name="Henrissat B."/>
            <person name="Kohler A."/>
            <person name="Grigoriev I.V."/>
            <person name="Martin F.M."/>
            <person name="Hacquard S."/>
        </authorList>
    </citation>
    <scope>NUCLEOTIDE SEQUENCE</scope>
    <source>
        <strain evidence="4">MPI-CAGE-CH-0230</strain>
    </source>
</reference>
<feature type="domain" description="RDRP core" evidence="3">
    <location>
        <begin position="361"/>
        <end position="974"/>
    </location>
</feature>
<dbReference type="EMBL" id="JAGTJQ010000006">
    <property type="protein sequence ID" value="KAH7029191.1"/>
    <property type="molecule type" value="Genomic_DNA"/>
</dbReference>